<keyword evidence="4" id="KW-1185">Reference proteome</keyword>
<dbReference type="InterPro" id="IPR036365">
    <property type="entry name" value="PGBD-like_sf"/>
</dbReference>
<evidence type="ECO:0000256" key="1">
    <source>
        <dbReference type="SAM" id="MobiDB-lite"/>
    </source>
</evidence>
<accession>A0A143C542</accession>
<feature type="region of interest" description="Disordered" evidence="1">
    <location>
        <begin position="187"/>
        <end position="217"/>
    </location>
</feature>
<dbReference type="Proteomes" id="UP000076096">
    <property type="component" value="Chromosome"/>
</dbReference>
<evidence type="ECO:0000313" key="4">
    <source>
        <dbReference type="Proteomes" id="UP000076096"/>
    </source>
</evidence>
<dbReference type="KEGG" id="stsi:A4E84_25690"/>
<dbReference type="PANTHER" id="PTHR30469:SF15">
    <property type="entry name" value="HLYD FAMILY OF SECRETION PROTEINS"/>
    <property type="match status" value="1"/>
</dbReference>
<dbReference type="EMBL" id="CP015098">
    <property type="protein sequence ID" value="AMW12577.1"/>
    <property type="molecule type" value="Genomic_DNA"/>
</dbReference>
<dbReference type="RefSeq" id="WP_062928806.1">
    <property type="nucleotide sequence ID" value="NZ_CP015098.1"/>
</dbReference>
<feature type="region of interest" description="Disordered" evidence="1">
    <location>
        <begin position="72"/>
        <end position="92"/>
    </location>
</feature>
<feature type="chain" id="PRO_5007507290" description="Peptidoglycan binding-like domain-containing protein" evidence="2">
    <location>
        <begin position="29"/>
        <end position="418"/>
    </location>
</feature>
<organism evidence="3 4">
    <name type="scientific">Streptomyces qaidamensis</name>
    <dbReference type="NCBI Taxonomy" id="1783515"/>
    <lineage>
        <taxon>Bacteria</taxon>
        <taxon>Bacillati</taxon>
        <taxon>Actinomycetota</taxon>
        <taxon>Actinomycetes</taxon>
        <taxon>Kitasatosporales</taxon>
        <taxon>Streptomycetaceae</taxon>
        <taxon>Streptomyces</taxon>
        <taxon>Streptomyces aurantiacus group</taxon>
    </lineage>
</organism>
<dbReference type="SUPFAM" id="SSF47090">
    <property type="entry name" value="PGBD-like"/>
    <property type="match status" value="1"/>
</dbReference>
<evidence type="ECO:0000313" key="3">
    <source>
        <dbReference type="EMBL" id="AMW12577.1"/>
    </source>
</evidence>
<name>A0A143C542_9ACTN</name>
<dbReference type="GO" id="GO:1990281">
    <property type="term" value="C:efflux pump complex"/>
    <property type="evidence" value="ECO:0007669"/>
    <property type="project" value="TreeGrafter"/>
</dbReference>
<dbReference type="Gene3D" id="2.40.420.20">
    <property type="match status" value="1"/>
</dbReference>
<dbReference type="Gene3D" id="1.10.101.10">
    <property type="entry name" value="PGBD-like superfamily/PGBD"/>
    <property type="match status" value="1"/>
</dbReference>
<sequence length="418" mass="43399">MRSRGLAQRRKALGLLVLACLVCTGAGAGATLLIKSPAQVAADTAPPPPDILTAEVENRVISQALITRGKVTASQRTDISSGPRAGEDAGRSVVTKVTSAPGRKLTAGQVLLEVSGRPLFVLKGAVPAYRDLVPGKRGEDVAQLQSALHGSGHPTGNDLSGVFGPGTARALTSFYRSIGYEVPVTEAPGSVSPAEAPQPGASASPEAKPEEAPPRALPTFPMSEVVFVRSFPAFVEEVRTEVGDEAGENLLSLSSGELTVEGSVTPQEKGMIRVGQKVRIYSDTAGREYSGEVKSVALERATAEDDGGEESGEQRYTVEVTPSRPLPRKLNSENVQLTVVAASSRGKVLAVPSSAVSTGADGLTSVTERTGRKERRIPVTVGVSGDGYVEIIPRKGARLEAGARVVVGVQTRATAGRP</sequence>
<gene>
    <name evidence="3" type="ORF">A4E84_25690</name>
</gene>
<reference evidence="4" key="1">
    <citation type="submission" date="2016-04" db="EMBL/GenBank/DDBJ databases">
        <authorList>
            <person name="Zhang B."/>
        </authorList>
    </citation>
    <scope>NUCLEOTIDE SEQUENCE [LARGE SCALE GENOMIC DNA]</scope>
    <source>
        <strain evidence="4">S10</strain>
    </source>
</reference>
<dbReference type="AlphaFoldDB" id="A0A143C542"/>
<keyword evidence="2" id="KW-0732">Signal</keyword>
<protein>
    <recommendedName>
        <fullName evidence="5">Peptidoglycan binding-like domain-containing protein</fullName>
    </recommendedName>
</protein>
<evidence type="ECO:0000256" key="2">
    <source>
        <dbReference type="SAM" id="SignalP"/>
    </source>
</evidence>
<evidence type="ECO:0008006" key="5">
    <source>
        <dbReference type="Google" id="ProtNLM"/>
    </source>
</evidence>
<dbReference type="InterPro" id="IPR036366">
    <property type="entry name" value="PGBDSf"/>
</dbReference>
<proteinExistence type="predicted"/>
<dbReference type="PANTHER" id="PTHR30469">
    <property type="entry name" value="MULTIDRUG RESISTANCE PROTEIN MDTA"/>
    <property type="match status" value="1"/>
</dbReference>
<feature type="signal peptide" evidence="2">
    <location>
        <begin position="1"/>
        <end position="28"/>
    </location>
</feature>
<dbReference type="GO" id="GO:0015562">
    <property type="term" value="F:efflux transmembrane transporter activity"/>
    <property type="evidence" value="ECO:0007669"/>
    <property type="project" value="TreeGrafter"/>
</dbReference>
<dbReference type="STRING" id="1783515.A4E84_25690"/>